<accession>A0A3R7FMX6</accession>
<keyword evidence="2" id="KW-1185">Reference proteome</keyword>
<evidence type="ECO:0000313" key="1">
    <source>
        <dbReference type="EMBL" id="RKM92040.1"/>
    </source>
</evidence>
<protein>
    <submittedName>
        <fullName evidence="1">Uncharacterized protein</fullName>
    </submittedName>
</protein>
<organism evidence="1 2">
    <name type="scientific">Streptomyces xinghaiensis</name>
    <dbReference type="NCBI Taxonomy" id="1038928"/>
    <lineage>
        <taxon>Bacteria</taxon>
        <taxon>Bacillati</taxon>
        <taxon>Actinomycetota</taxon>
        <taxon>Actinomycetes</taxon>
        <taxon>Kitasatosporales</taxon>
        <taxon>Streptomycetaceae</taxon>
        <taxon>Streptomyces</taxon>
    </lineage>
</organism>
<evidence type="ECO:0000313" key="2">
    <source>
        <dbReference type="Proteomes" id="UP000028058"/>
    </source>
</evidence>
<dbReference type="AlphaFoldDB" id="A0A3R7FMX6"/>
<proteinExistence type="predicted"/>
<gene>
    <name evidence="1" type="ORF">SFRA_026770</name>
</gene>
<sequence length="80" mass="8939">MVRLVEVQGEQLVQFADEAGDELRIGGGLVVRNGVRRCADARSLYVEADGAFPWSRRRCVSWSSVSPMCLSTPWLPWMPS</sequence>
<dbReference type="Proteomes" id="UP000028058">
    <property type="component" value="Unassembled WGS sequence"/>
</dbReference>
<comment type="caution">
    <text evidence="1">The sequence shown here is derived from an EMBL/GenBank/DDBJ whole genome shotgun (WGS) entry which is preliminary data.</text>
</comment>
<dbReference type="EMBL" id="JNAD02000015">
    <property type="protein sequence ID" value="RKM92040.1"/>
    <property type="molecule type" value="Genomic_DNA"/>
</dbReference>
<name>A0A3R7FMX6_9ACTN</name>
<reference evidence="1 2" key="1">
    <citation type="journal article" date="2014" name="Genome Announc.">
        <title>Draft Genome Sequence of Streptomyces fradiae ATCC 19609, a Strain Highly Sensitive to Antibiotics.</title>
        <authorList>
            <person name="Bekker O.B."/>
            <person name="Klimina K.M."/>
            <person name="Vatlin A.A."/>
            <person name="Zakharevich N.V."/>
            <person name="Kasianov A.S."/>
            <person name="Danilenko V.N."/>
        </authorList>
    </citation>
    <scope>NUCLEOTIDE SEQUENCE [LARGE SCALE GENOMIC DNA]</scope>
    <source>
        <strain evidence="1 2">ATCC 19609</strain>
    </source>
</reference>